<dbReference type="InterPro" id="IPR043746">
    <property type="entry name" value="DUF5691"/>
</dbReference>
<evidence type="ECO:0000313" key="1">
    <source>
        <dbReference type="EMBL" id="TDC16065.1"/>
    </source>
</evidence>
<protein>
    <submittedName>
        <fullName evidence="1">Uncharacterized protein</fullName>
    </submittedName>
</protein>
<sequence length="467" mass="51613">MKGWDGLVSSALLGTERRPAHFEELPEAIQERLGDGGLLDAAALATLYRRAGRQPLSELEPLPTVPGEDRPLPRPVAIRRLAAMLGGFQTTALGEWLRAADARGWGVPPEYLPALADHARNRAEYRPLVIAAAGRRAHWLADLNPDWRFLHAAVADSNNPELWTHGDPLQRRSWLRDLRRTDPAAALDALSEVWPTESAATRADFLALLREGLSAADEEFLESALDDRSREVRRVAAGLLTRLSGSRLSHRMTERLHAHLLVSQGVLTVDLPRQLNAAMERDGLVSEAMEGIGKRANWFRQIVAVTPLSAMDQAWLQLPVEGCAPEVLQAGLTEATIREASADWARELLRTNASTGTRSPAELLKLLPSDEWAHAVESLRKTVDITELVGGLPVPWPASLATMLLDQLAKVGTARDWARLASVTARAAPPDVLDHPITREPTGEEDTWRRRLVETLTFRRELYEELS</sequence>
<name>A0A4R4P287_9ACTN</name>
<gene>
    <name evidence="1" type="ORF">E1261_39620</name>
</gene>
<dbReference type="AlphaFoldDB" id="A0A4R4P287"/>
<dbReference type="EMBL" id="SMKA01000323">
    <property type="protein sequence ID" value="TDC16065.1"/>
    <property type="molecule type" value="Genomic_DNA"/>
</dbReference>
<organism evidence="1 2">
    <name type="scientific">Kribbella albertanoniae</name>
    <dbReference type="NCBI Taxonomy" id="1266829"/>
    <lineage>
        <taxon>Bacteria</taxon>
        <taxon>Bacillati</taxon>
        <taxon>Actinomycetota</taxon>
        <taxon>Actinomycetes</taxon>
        <taxon>Propionibacteriales</taxon>
        <taxon>Kribbellaceae</taxon>
        <taxon>Kribbella</taxon>
    </lineage>
</organism>
<keyword evidence="2" id="KW-1185">Reference proteome</keyword>
<dbReference type="OrthoDB" id="262508at2"/>
<proteinExistence type="predicted"/>
<dbReference type="Pfam" id="PF18944">
    <property type="entry name" value="DUF5691"/>
    <property type="match status" value="1"/>
</dbReference>
<dbReference type="Proteomes" id="UP000295075">
    <property type="component" value="Unassembled WGS sequence"/>
</dbReference>
<reference evidence="1 2" key="1">
    <citation type="submission" date="2019-03" db="EMBL/GenBank/DDBJ databases">
        <title>Draft genome sequences of novel Actinobacteria.</title>
        <authorList>
            <person name="Sahin N."/>
            <person name="Ay H."/>
            <person name="Saygin H."/>
        </authorList>
    </citation>
    <scope>NUCLEOTIDE SEQUENCE [LARGE SCALE GENOMIC DNA]</scope>
    <source>
        <strain evidence="1 2">JCM 30547</strain>
    </source>
</reference>
<comment type="caution">
    <text evidence="1">The sequence shown here is derived from an EMBL/GenBank/DDBJ whole genome shotgun (WGS) entry which is preliminary data.</text>
</comment>
<evidence type="ECO:0000313" key="2">
    <source>
        <dbReference type="Proteomes" id="UP000295075"/>
    </source>
</evidence>
<accession>A0A4R4P287</accession>